<dbReference type="PANTHER" id="PTHR10283:SF82">
    <property type="entry name" value="SOLUTE CARRIER FAMILY 13 MEMBER 2"/>
    <property type="match status" value="1"/>
</dbReference>
<dbReference type="PROSITE" id="PS01271">
    <property type="entry name" value="NA_SULFATE"/>
    <property type="match status" value="1"/>
</dbReference>
<feature type="transmembrane region" description="Helical" evidence="7">
    <location>
        <begin position="460"/>
        <end position="480"/>
    </location>
</feature>
<dbReference type="InterPro" id="IPR001898">
    <property type="entry name" value="SLC13A/DASS"/>
</dbReference>
<feature type="transmembrane region" description="Helical" evidence="7">
    <location>
        <begin position="71"/>
        <end position="100"/>
    </location>
</feature>
<feature type="transmembrane region" description="Helical" evidence="7">
    <location>
        <begin position="313"/>
        <end position="330"/>
    </location>
</feature>
<evidence type="ECO:0000256" key="2">
    <source>
        <dbReference type="ARBA" id="ARBA00022448"/>
    </source>
</evidence>
<organism evidence="8 9">
    <name type="scientific">Moraxella bovoculi 237</name>
    <dbReference type="NCBI Taxonomy" id="743974"/>
    <lineage>
        <taxon>Bacteria</taxon>
        <taxon>Pseudomonadati</taxon>
        <taxon>Pseudomonadota</taxon>
        <taxon>Gammaproteobacteria</taxon>
        <taxon>Moraxellales</taxon>
        <taxon>Moraxellaceae</taxon>
        <taxon>Moraxella</taxon>
    </lineage>
</organism>
<feature type="transmembrane region" description="Helical" evidence="7">
    <location>
        <begin position="398"/>
        <end position="415"/>
    </location>
</feature>
<comment type="subcellular location">
    <subcellularLocation>
        <location evidence="1">Membrane</location>
        <topology evidence="1">Multi-pass membrane protein</topology>
    </subcellularLocation>
</comment>
<dbReference type="EMBL" id="AOMT01000005">
    <property type="protein sequence ID" value="KDN25702.1"/>
    <property type="molecule type" value="Genomic_DNA"/>
</dbReference>
<sequence>MVQSTQEKETDFSLRTDYQHNDDQTPPSGKVRSDAVKGIVITAIAAIIAYFLATSILPFEPLVNKGLALTTFIGILWLTEAIHITATAILVPMLAIFIGIPEYNTTKALTSFAHPIIFVFFGGFALAAAMHVQKLDRKIAFGLVGLAGGHLGRAIVMIFAVTAFLSMWISNTATAAMMLPLAIGLLSHVDVNKDRNTFIFVLLGIAYSASIGGIGALVGSPPNGIAAKELGLDFMGWMKFGVPVMLVSLPVLLAVMYLILRPNLSHKVSLVYEDIPWTMPRVMTIVVFTITATSWIFGKQLGEMFGFKSPDTVIALFAAVAVLMLGLVSWKQVSDNTDWGVLMLFGGGIALSGIMRDTGASAVLAEQISGGLAGSSAIIVILVVAAFIIFLTEFTSNTASAALLVPLFAPIGTALGLPPEILVMVIGIGASCAFMMPVATPPNAIVMGTGHIKQGDMMKVGFFLNLAAVAIVTVMAYLLWM</sequence>
<dbReference type="NCBIfam" id="TIGR00785">
    <property type="entry name" value="dass"/>
    <property type="match status" value="1"/>
</dbReference>
<dbReference type="Pfam" id="PF00939">
    <property type="entry name" value="Na_sulph_symp"/>
    <property type="match status" value="1"/>
</dbReference>
<comment type="caution">
    <text evidence="8">The sequence shown here is derived from an EMBL/GenBank/DDBJ whole genome shotgun (WGS) entry which is preliminary data.</text>
</comment>
<dbReference type="AlphaFoldDB" id="A0A066UIN9"/>
<dbReference type="GO" id="GO:0015141">
    <property type="term" value="F:succinate transmembrane transporter activity"/>
    <property type="evidence" value="ECO:0007669"/>
    <property type="project" value="UniProtKB-ARBA"/>
</dbReference>
<evidence type="ECO:0000256" key="5">
    <source>
        <dbReference type="ARBA" id="ARBA00023136"/>
    </source>
</evidence>
<evidence type="ECO:0000256" key="1">
    <source>
        <dbReference type="ARBA" id="ARBA00004141"/>
    </source>
</evidence>
<feature type="transmembrane region" description="Helical" evidence="7">
    <location>
        <begin position="368"/>
        <end position="391"/>
    </location>
</feature>
<feature type="transmembrane region" description="Helical" evidence="7">
    <location>
        <begin position="112"/>
        <end position="132"/>
    </location>
</feature>
<dbReference type="OrthoDB" id="9766267at2"/>
<dbReference type="PANTHER" id="PTHR10283">
    <property type="entry name" value="SOLUTE CARRIER FAMILY 13 MEMBER"/>
    <property type="match status" value="1"/>
</dbReference>
<dbReference type="InterPro" id="IPR031312">
    <property type="entry name" value="Na/sul_symport_CS"/>
</dbReference>
<evidence type="ECO:0000256" key="3">
    <source>
        <dbReference type="ARBA" id="ARBA00022692"/>
    </source>
</evidence>
<keyword evidence="9" id="KW-1185">Reference proteome</keyword>
<feature type="transmembrane region" description="Helical" evidence="7">
    <location>
        <begin position="198"/>
        <end position="220"/>
    </location>
</feature>
<feature type="transmembrane region" description="Helical" evidence="7">
    <location>
        <begin position="281"/>
        <end position="298"/>
    </location>
</feature>
<feature type="transmembrane region" description="Helical" evidence="7">
    <location>
        <begin position="421"/>
        <end position="439"/>
    </location>
</feature>
<keyword evidence="4 7" id="KW-1133">Transmembrane helix</keyword>
<evidence type="ECO:0000256" key="6">
    <source>
        <dbReference type="SAM" id="MobiDB-lite"/>
    </source>
</evidence>
<feature type="region of interest" description="Disordered" evidence="6">
    <location>
        <begin position="1"/>
        <end position="31"/>
    </location>
</feature>
<proteinExistence type="predicted"/>
<name>A0A066UIN9_9GAMM</name>
<dbReference type="CDD" id="cd01115">
    <property type="entry name" value="SLC13_permease"/>
    <property type="match status" value="1"/>
</dbReference>
<evidence type="ECO:0000256" key="4">
    <source>
        <dbReference type="ARBA" id="ARBA00022989"/>
    </source>
</evidence>
<evidence type="ECO:0000313" key="8">
    <source>
        <dbReference type="EMBL" id="KDN25702.1"/>
    </source>
</evidence>
<protein>
    <submittedName>
        <fullName evidence="8">Divalent anion:Na+ symporter</fullName>
    </submittedName>
</protein>
<dbReference type="GO" id="GO:0005886">
    <property type="term" value="C:plasma membrane"/>
    <property type="evidence" value="ECO:0007669"/>
    <property type="project" value="TreeGrafter"/>
</dbReference>
<dbReference type="Proteomes" id="UP000035860">
    <property type="component" value="Unassembled WGS sequence"/>
</dbReference>
<keyword evidence="2" id="KW-0813">Transport</keyword>
<dbReference type="eggNOG" id="COG0471">
    <property type="taxonomic scope" value="Bacteria"/>
</dbReference>
<keyword evidence="5 7" id="KW-0472">Membrane</keyword>
<reference evidence="8 9" key="1">
    <citation type="journal article" date="2014" name="Genome Announc.">
        <title>Draft Genome Sequence of Moraxella bovoculi Strain 237T (ATCC BAA-1259T) Isolated from a Calf with Infectious Bovine Keratoconjunctivitis.</title>
        <authorList>
            <person name="Calcutt M.J."/>
            <person name="Foecking M.F."/>
            <person name="Martin N.T."/>
            <person name="Mhlanga-Mutangadura T."/>
            <person name="Reilly T.J."/>
        </authorList>
    </citation>
    <scope>NUCLEOTIDE SEQUENCE [LARGE SCALE GENOMIC DNA]</scope>
    <source>
        <strain evidence="8 9">237</strain>
    </source>
</reference>
<keyword evidence="3 7" id="KW-0812">Transmembrane</keyword>
<gene>
    <name evidence="8" type="ORF">MBO_00860</name>
</gene>
<feature type="compositionally biased region" description="Basic and acidic residues" evidence="6">
    <location>
        <begin position="1"/>
        <end position="23"/>
    </location>
</feature>
<evidence type="ECO:0000256" key="7">
    <source>
        <dbReference type="SAM" id="Phobius"/>
    </source>
</evidence>
<feature type="transmembrane region" description="Helical" evidence="7">
    <location>
        <begin position="240"/>
        <end position="260"/>
    </location>
</feature>
<feature type="transmembrane region" description="Helical" evidence="7">
    <location>
        <begin position="339"/>
        <end position="356"/>
    </location>
</feature>
<dbReference type="RefSeq" id="WP_036362073.1">
    <property type="nucleotide sequence ID" value="NZ_AOMT01000005.1"/>
</dbReference>
<feature type="transmembrane region" description="Helical" evidence="7">
    <location>
        <begin position="38"/>
        <end position="59"/>
    </location>
</feature>
<accession>A0A066UIN9</accession>
<evidence type="ECO:0000313" key="9">
    <source>
        <dbReference type="Proteomes" id="UP000035860"/>
    </source>
</evidence>
<feature type="transmembrane region" description="Helical" evidence="7">
    <location>
        <begin position="139"/>
        <end position="161"/>
    </location>
</feature>